<name>A0A328UIE0_9FIRM</name>
<keyword evidence="1" id="KW-0689">Ribosomal protein</keyword>
<accession>A0A328UIE0</accession>
<dbReference type="SUPFAM" id="SSF50104">
    <property type="entry name" value="Translation proteins SH3-like domain"/>
    <property type="match status" value="1"/>
</dbReference>
<proteinExistence type="predicted"/>
<keyword evidence="2" id="KW-0687">Ribonucleoprotein</keyword>
<evidence type="ECO:0000313" key="3">
    <source>
        <dbReference type="EMBL" id="RAQ29754.1"/>
    </source>
</evidence>
<dbReference type="Proteomes" id="UP000249377">
    <property type="component" value="Unassembled WGS sequence"/>
</dbReference>
<evidence type="ECO:0000313" key="4">
    <source>
        <dbReference type="Proteomes" id="UP000249377"/>
    </source>
</evidence>
<comment type="caution">
    <text evidence="3">The sequence shown here is derived from an EMBL/GenBank/DDBJ whole genome shotgun (WGS) entry which is preliminary data.</text>
</comment>
<dbReference type="InterPro" id="IPR041985">
    <property type="entry name" value="Ribosomal_eL14_KOW"/>
</dbReference>
<evidence type="ECO:0000256" key="2">
    <source>
        <dbReference type="ARBA" id="ARBA00023274"/>
    </source>
</evidence>
<dbReference type="InterPro" id="IPR008991">
    <property type="entry name" value="Translation_prot_SH3-like_sf"/>
</dbReference>
<protein>
    <recommendedName>
        <fullName evidence="5">RNA-binding protein</fullName>
    </recommendedName>
</protein>
<dbReference type="EMBL" id="QLYR01000002">
    <property type="protein sequence ID" value="RAQ29754.1"/>
    <property type="molecule type" value="Genomic_DNA"/>
</dbReference>
<keyword evidence="4" id="KW-1185">Reference proteome</keyword>
<dbReference type="RefSeq" id="WP_112332184.1">
    <property type="nucleotide sequence ID" value="NZ_JADPHD010000005.1"/>
</dbReference>
<dbReference type="AlphaFoldDB" id="A0A328UIE0"/>
<evidence type="ECO:0000256" key="1">
    <source>
        <dbReference type="ARBA" id="ARBA00022980"/>
    </source>
</evidence>
<sequence>MEFVKGLVVRSAAGRDKGGLFTVVEVDGDYAMICDGRHRRLEHPKRKKWKHLFPSTTILAPASLTTNREIRRALAYASGEGCAPQEEAI</sequence>
<organism evidence="3 4">
    <name type="scientific">Hydrogeniiclostridium mannosilyticum</name>
    <dbReference type="NCBI Taxonomy" id="2764322"/>
    <lineage>
        <taxon>Bacteria</taxon>
        <taxon>Bacillati</taxon>
        <taxon>Bacillota</taxon>
        <taxon>Clostridia</taxon>
        <taxon>Eubacteriales</taxon>
        <taxon>Acutalibacteraceae</taxon>
        <taxon>Hydrogeniiclostridium</taxon>
    </lineage>
</organism>
<dbReference type="GO" id="GO:0005840">
    <property type="term" value="C:ribosome"/>
    <property type="evidence" value="ECO:0007669"/>
    <property type="project" value="UniProtKB-KW"/>
</dbReference>
<reference evidence="3 4" key="1">
    <citation type="submission" date="2018-06" db="EMBL/GenBank/DDBJ databases">
        <title>Noncontiguous genome sequence of Ruminococcaceae bacterium ASD2818.</title>
        <authorList>
            <person name="Chaplin A.V."/>
            <person name="Sokolova S.R."/>
            <person name="Kochetkova T.O."/>
            <person name="Goltsov A.Y."/>
            <person name="Trofimov D.Y."/>
            <person name="Efimov B.A."/>
        </authorList>
    </citation>
    <scope>NUCLEOTIDE SEQUENCE [LARGE SCALE GENOMIC DNA]</scope>
    <source>
        <strain evidence="3 4">ASD2818</strain>
    </source>
</reference>
<dbReference type="GO" id="GO:1990904">
    <property type="term" value="C:ribonucleoprotein complex"/>
    <property type="evidence" value="ECO:0007669"/>
    <property type="project" value="UniProtKB-KW"/>
</dbReference>
<gene>
    <name evidence="3" type="ORF">DPQ25_05510</name>
</gene>
<dbReference type="CDD" id="cd06088">
    <property type="entry name" value="KOW_RPL14"/>
    <property type="match status" value="1"/>
</dbReference>
<evidence type="ECO:0008006" key="5">
    <source>
        <dbReference type="Google" id="ProtNLM"/>
    </source>
</evidence>